<dbReference type="RefSeq" id="WP_179815433.1">
    <property type="nucleotide sequence ID" value="NZ_JACBZD010000001.1"/>
</dbReference>
<dbReference type="InterPro" id="IPR001845">
    <property type="entry name" value="HTH_ArsR_DNA-bd_dom"/>
</dbReference>
<dbReference type="SUPFAM" id="SSF46785">
    <property type="entry name" value="Winged helix' DNA-binding domain"/>
    <property type="match status" value="1"/>
</dbReference>
<organism evidence="2 3">
    <name type="scientific">Allostreptomyces psammosilenae</name>
    <dbReference type="NCBI Taxonomy" id="1892865"/>
    <lineage>
        <taxon>Bacteria</taxon>
        <taxon>Bacillati</taxon>
        <taxon>Actinomycetota</taxon>
        <taxon>Actinomycetes</taxon>
        <taxon>Kitasatosporales</taxon>
        <taxon>Streptomycetaceae</taxon>
        <taxon>Allostreptomyces</taxon>
    </lineage>
</organism>
<dbReference type="GO" id="GO:0003677">
    <property type="term" value="F:DNA binding"/>
    <property type="evidence" value="ECO:0007669"/>
    <property type="project" value="UniProtKB-KW"/>
</dbReference>
<sequence>MPDADGHPDRDEIELGRVLAALADARRRGVVTTLARAPEGTERSCGSFNLAVAKSTRTHHFRVLRDAGLIWTTDLGNQTVVRLRREDIEVRLPGLLELLLREEGDAAS</sequence>
<reference evidence="2 3" key="1">
    <citation type="submission" date="2020-07" db="EMBL/GenBank/DDBJ databases">
        <title>Sequencing the genomes of 1000 actinobacteria strains.</title>
        <authorList>
            <person name="Klenk H.-P."/>
        </authorList>
    </citation>
    <scope>NUCLEOTIDE SEQUENCE [LARGE SCALE GENOMIC DNA]</scope>
    <source>
        <strain evidence="2 3">DSM 42178</strain>
    </source>
</reference>
<dbReference type="InterPro" id="IPR036388">
    <property type="entry name" value="WH-like_DNA-bd_sf"/>
</dbReference>
<keyword evidence="3" id="KW-1185">Reference proteome</keyword>
<feature type="domain" description="HTH arsR-type" evidence="1">
    <location>
        <begin position="7"/>
        <end position="103"/>
    </location>
</feature>
<dbReference type="Gene3D" id="1.10.10.10">
    <property type="entry name" value="Winged helix-like DNA-binding domain superfamily/Winged helix DNA-binding domain"/>
    <property type="match status" value="1"/>
</dbReference>
<dbReference type="SMART" id="SM00418">
    <property type="entry name" value="HTH_ARSR"/>
    <property type="match status" value="1"/>
</dbReference>
<dbReference type="Proteomes" id="UP000567795">
    <property type="component" value="Unassembled WGS sequence"/>
</dbReference>
<evidence type="ECO:0000313" key="3">
    <source>
        <dbReference type="Proteomes" id="UP000567795"/>
    </source>
</evidence>
<gene>
    <name evidence="2" type="ORF">FHU37_003870</name>
</gene>
<dbReference type="PROSITE" id="PS50987">
    <property type="entry name" value="HTH_ARSR_2"/>
    <property type="match status" value="1"/>
</dbReference>
<dbReference type="AlphaFoldDB" id="A0A852ZYN5"/>
<dbReference type="EMBL" id="JACBZD010000001">
    <property type="protein sequence ID" value="NYI06927.1"/>
    <property type="molecule type" value="Genomic_DNA"/>
</dbReference>
<keyword evidence="2" id="KW-0238">DNA-binding</keyword>
<protein>
    <submittedName>
        <fullName evidence="2">DNA-binding transcriptional ArsR family regulator</fullName>
    </submittedName>
</protein>
<proteinExistence type="predicted"/>
<name>A0A852ZYN5_9ACTN</name>
<dbReference type="GO" id="GO:0003700">
    <property type="term" value="F:DNA-binding transcription factor activity"/>
    <property type="evidence" value="ECO:0007669"/>
    <property type="project" value="InterPro"/>
</dbReference>
<dbReference type="InterPro" id="IPR036390">
    <property type="entry name" value="WH_DNA-bd_sf"/>
</dbReference>
<comment type="caution">
    <text evidence="2">The sequence shown here is derived from an EMBL/GenBank/DDBJ whole genome shotgun (WGS) entry which is preliminary data.</text>
</comment>
<evidence type="ECO:0000313" key="2">
    <source>
        <dbReference type="EMBL" id="NYI06927.1"/>
    </source>
</evidence>
<evidence type="ECO:0000259" key="1">
    <source>
        <dbReference type="PROSITE" id="PS50987"/>
    </source>
</evidence>
<accession>A0A852ZYN5</accession>